<protein>
    <submittedName>
        <fullName evidence="2">Uncharacterized protein</fullName>
    </submittedName>
</protein>
<dbReference type="Proteomes" id="UP000026962">
    <property type="component" value="Chromosome 7"/>
</dbReference>
<feature type="compositionally biased region" description="Basic and acidic residues" evidence="1">
    <location>
        <begin position="81"/>
        <end position="155"/>
    </location>
</feature>
<reference evidence="2" key="2">
    <citation type="submission" date="2018-05" db="EMBL/GenBank/DDBJ databases">
        <title>OpunRS2 (Oryza punctata Reference Sequence Version 2).</title>
        <authorList>
            <person name="Zhang J."/>
            <person name="Kudrna D."/>
            <person name="Lee S."/>
            <person name="Talag J."/>
            <person name="Welchert J."/>
            <person name="Wing R.A."/>
        </authorList>
    </citation>
    <scope>NUCLEOTIDE SEQUENCE [LARGE SCALE GENOMIC DNA]</scope>
</reference>
<dbReference type="STRING" id="4537.A0A0E0LHP7"/>
<sequence>MATECDVNKSRRFDPGMSRRTRRSTSRIACYQDQHAPSLVQQLRQDDKLKTLFQCQGMELQPPYPYEDQELMILEAPLQSKGDEQETPNRYHEEQEEKLHHYQDEEPEKKVHHYLDEEPEKKVHHYPDEEQEKKPFQDQDGERITPKQYLDEDQKTVQQCQDEGEKVPNQYEDEENTPGQYQDEEQKTTKQCKEEEKKTSKKYQDEEHKSRKAQHQCQDTEQKALGQCKTAKTKLITPSCADDVPRFSLQDLIQEKQLLIGEAKATSKLGNGKKTIADHKLPPPPAASGATLAMVIKRSDGGKKSMGVIRRCVQALNQMVKAKHGSKKNKPPF</sequence>
<evidence type="ECO:0000313" key="3">
    <source>
        <dbReference type="Proteomes" id="UP000026962"/>
    </source>
</evidence>
<dbReference type="eggNOG" id="KOG0417">
    <property type="taxonomic scope" value="Eukaryota"/>
</dbReference>
<keyword evidence="3" id="KW-1185">Reference proteome</keyword>
<feature type="region of interest" description="Disordered" evidence="1">
    <location>
        <begin position="73"/>
        <end position="218"/>
    </location>
</feature>
<name>A0A0E0LHP7_ORYPU</name>
<evidence type="ECO:0000313" key="2">
    <source>
        <dbReference type="EnsemblPlants" id="OPUNC07G04580.1"/>
    </source>
</evidence>
<organism evidence="2">
    <name type="scientific">Oryza punctata</name>
    <name type="common">Red rice</name>
    <dbReference type="NCBI Taxonomy" id="4537"/>
    <lineage>
        <taxon>Eukaryota</taxon>
        <taxon>Viridiplantae</taxon>
        <taxon>Streptophyta</taxon>
        <taxon>Embryophyta</taxon>
        <taxon>Tracheophyta</taxon>
        <taxon>Spermatophyta</taxon>
        <taxon>Magnoliopsida</taxon>
        <taxon>Liliopsida</taxon>
        <taxon>Poales</taxon>
        <taxon>Poaceae</taxon>
        <taxon>BOP clade</taxon>
        <taxon>Oryzoideae</taxon>
        <taxon>Oryzeae</taxon>
        <taxon>Oryzinae</taxon>
        <taxon>Oryza</taxon>
    </lineage>
</organism>
<feature type="region of interest" description="Disordered" evidence="1">
    <location>
        <begin position="1"/>
        <end position="26"/>
    </location>
</feature>
<proteinExistence type="predicted"/>
<accession>A0A0E0LHP7</accession>
<dbReference type="OMA" id="MELQPPY"/>
<evidence type="ECO:0000256" key="1">
    <source>
        <dbReference type="SAM" id="MobiDB-lite"/>
    </source>
</evidence>
<dbReference type="AlphaFoldDB" id="A0A0E0LHP7"/>
<feature type="compositionally biased region" description="Basic and acidic residues" evidence="1">
    <location>
        <begin position="184"/>
        <end position="209"/>
    </location>
</feature>
<reference evidence="2" key="1">
    <citation type="submission" date="2015-04" db="UniProtKB">
        <authorList>
            <consortium name="EnsemblPlants"/>
        </authorList>
    </citation>
    <scope>IDENTIFICATION</scope>
</reference>
<feature type="compositionally biased region" description="Basic and acidic residues" evidence="1">
    <location>
        <begin position="1"/>
        <end position="14"/>
    </location>
</feature>
<dbReference type="Gramene" id="OPUNC07G04580.1">
    <property type="protein sequence ID" value="OPUNC07G04580.1"/>
    <property type="gene ID" value="OPUNC07G04580"/>
</dbReference>
<dbReference type="EnsemblPlants" id="OPUNC07G04580.1">
    <property type="protein sequence ID" value="OPUNC07G04580.1"/>
    <property type="gene ID" value="OPUNC07G04580"/>
</dbReference>
<dbReference type="HOGENOM" id="CLU_032759_0_0_1"/>